<evidence type="ECO:0000313" key="1">
    <source>
        <dbReference type="EMBL" id="KAF3846834.1"/>
    </source>
</evidence>
<organism evidence="1 2">
    <name type="scientific">Dissostichus mawsoni</name>
    <name type="common">Antarctic cod</name>
    <dbReference type="NCBI Taxonomy" id="36200"/>
    <lineage>
        <taxon>Eukaryota</taxon>
        <taxon>Metazoa</taxon>
        <taxon>Chordata</taxon>
        <taxon>Craniata</taxon>
        <taxon>Vertebrata</taxon>
        <taxon>Euteleostomi</taxon>
        <taxon>Actinopterygii</taxon>
        <taxon>Neopterygii</taxon>
        <taxon>Teleostei</taxon>
        <taxon>Neoteleostei</taxon>
        <taxon>Acanthomorphata</taxon>
        <taxon>Eupercaria</taxon>
        <taxon>Perciformes</taxon>
        <taxon>Notothenioidei</taxon>
        <taxon>Nototheniidae</taxon>
        <taxon>Dissostichus</taxon>
    </lineage>
</organism>
<dbReference type="OrthoDB" id="10384666at2759"/>
<dbReference type="AlphaFoldDB" id="A0A7J5YBL4"/>
<sequence length="197" mass="22738">MKKRFLLGWRTHLDCSTVEKGKRHDEHFRDERDEQQLSITTFQRLLGHVDLKAVLHIVQSLGVGLVRHEGDGQTFGSKPTGTSNLKQRRGNNEVLDVLQGEGFVPDESEDSARRSHHDFFFSLVLLDGHASEEHGALYRDMYFEKRSYSLLIWKASSRVFDLLQRGQHEHGRLSHTGLRLAQDVHAQDRLWDALMLD</sequence>
<accession>A0A7J5YBL4</accession>
<gene>
    <name evidence="1" type="ORF">F7725_003912</name>
</gene>
<proteinExistence type="predicted"/>
<name>A0A7J5YBL4_DISMA</name>
<dbReference type="EMBL" id="JAAKFY010000014">
    <property type="protein sequence ID" value="KAF3846834.1"/>
    <property type="molecule type" value="Genomic_DNA"/>
</dbReference>
<reference evidence="1 2" key="1">
    <citation type="submission" date="2020-03" db="EMBL/GenBank/DDBJ databases">
        <title>Dissostichus mawsoni Genome sequencing and assembly.</title>
        <authorList>
            <person name="Park H."/>
        </authorList>
    </citation>
    <scope>NUCLEOTIDE SEQUENCE [LARGE SCALE GENOMIC DNA]</scope>
    <source>
        <strain evidence="1">DM0001</strain>
        <tissue evidence="1">Muscle</tissue>
    </source>
</reference>
<keyword evidence="2" id="KW-1185">Reference proteome</keyword>
<evidence type="ECO:0000313" key="2">
    <source>
        <dbReference type="Proteomes" id="UP000518266"/>
    </source>
</evidence>
<dbReference type="Proteomes" id="UP000518266">
    <property type="component" value="Unassembled WGS sequence"/>
</dbReference>
<comment type="caution">
    <text evidence="1">The sequence shown here is derived from an EMBL/GenBank/DDBJ whole genome shotgun (WGS) entry which is preliminary data.</text>
</comment>
<protein>
    <submittedName>
        <fullName evidence="1">Uncharacterized protein</fullName>
    </submittedName>
</protein>